<dbReference type="SMART" id="SM00460">
    <property type="entry name" value="TGc"/>
    <property type="match status" value="1"/>
</dbReference>
<keyword evidence="4" id="KW-1185">Reference proteome</keyword>
<dbReference type="EMBL" id="CP001124">
    <property type="protein sequence ID" value="ACH40795.1"/>
    <property type="molecule type" value="Genomic_DNA"/>
</dbReference>
<organism evidence="3 4">
    <name type="scientific">Citrifermentans bemidjiense (strain ATCC BAA-1014 / DSM 16622 / JCM 12645 / Bem)</name>
    <name type="common">Geobacter bemidjiensis</name>
    <dbReference type="NCBI Taxonomy" id="404380"/>
    <lineage>
        <taxon>Bacteria</taxon>
        <taxon>Pseudomonadati</taxon>
        <taxon>Thermodesulfobacteriota</taxon>
        <taxon>Desulfuromonadia</taxon>
        <taxon>Geobacterales</taxon>
        <taxon>Geobacteraceae</taxon>
        <taxon>Citrifermentans</taxon>
    </lineage>
</organism>
<evidence type="ECO:0000256" key="1">
    <source>
        <dbReference type="SAM" id="MobiDB-lite"/>
    </source>
</evidence>
<reference evidence="3 4" key="1">
    <citation type="submission" date="2008-07" db="EMBL/GenBank/DDBJ databases">
        <title>Complete sequence of Geobacter bemidjiensis BEM.</title>
        <authorList>
            <consortium name="US DOE Joint Genome Institute"/>
            <person name="Lucas S."/>
            <person name="Copeland A."/>
            <person name="Lapidus A."/>
            <person name="Glavina del Rio T."/>
            <person name="Dalin E."/>
            <person name="Tice H."/>
            <person name="Bruce D."/>
            <person name="Goodwin L."/>
            <person name="Pitluck S."/>
            <person name="Kiss H."/>
            <person name="Brettin T."/>
            <person name="Detter J.C."/>
            <person name="Han C."/>
            <person name="Kuske C.R."/>
            <person name="Schmutz J."/>
            <person name="Larimer F."/>
            <person name="Land M."/>
            <person name="Hauser L."/>
            <person name="Kyrpides N."/>
            <person name="Lykidis A."/>
            <person name="Lovley D."/>
            <person name="Richardson P."/>
        </authorList>
    </citation>
    <scope>NUCLEOTIDE SEQUENCE [LARGE SCALE GENOMIC DNA]</scope>
    <source>
        <strain evidence="4">ATCC BAA-1014 / DSM 16622 / JCM 12645 / Bem</strain>
    </source>
</reference>
<feature type="domain" description="Transglutaminase-like" evidence="2">
    <location>
        <begin position="378"/>
        <end position="438"/>
    </location>
</feature>
<dbReference type="PANTHER" id="PTHR33490">
    <property type="entry name" value="BLR5614 PROTEIN-RELATED"/>
    <property type="match status" value="1"/>
</dbReference>
<proteinExistence type="predicted"/>
<dbReference type="OrthoDB" id="9790856at2"/>
<dbReference type="Gene3D" id="3.10.620.30">
    <property type="match status" value="1"/>
</dbReference>
<dbReference type="Proteomes" id="UP000008825">
    <property type="component" value="Chromosome"/>
</dbReference>
<protein>
    <submittedName>
        <fullName evidence="3">Transglutaminase domain protein</fullName>
    </submittedName>
</protein>
<dbReference type="Pfam" id="PF01841">
    <property type="entry name" value="Transglut_core"/>
    <property type="match status" value="1"/>
</dbReference>
<evidence type="ECO:0000259" key="2">
    <source>
        <dbReference type="SMART" id="SM00460"/>
    </source>
</evidence>
<dbReference type="InterPro" id="IPR038765">
    <property type="entry name" value="Papain-like_cys_pep_sf"/>
</dbReference>
<dbReference type="InterPro" id="IPR002931">
    <property type="entry name" value="Transglutaminase-like"/>
</dbReference>
<feature type="compositionally biased region" description="Basic and acidic residues" evidence="1">
    <location>
        <begin position="321"/>
        <end position="332"/>
    </location>
</feature>
<accession>B5EEK9</accession>
<name>B5EEK9_CITBB</name>
<reference evidence="3 4" key="2">
    <citation type="journal article" date="2010" name="BMC Genomics">
        <title>The genome of Geobacter bemidjiensis, exemplar for the subsurface clade of Geobacter species that predominate in Fe(III)-reducing subsurface environments.</title>
        <authorList>
            <person name="Aklujkar M."/>
            <person name="Young N.D."/>
            <person name="Holmes D."/>
            <person name="Chavan M."/>
            <person name="Risso C."/>
            <person name="Kiss H.E."/>
            <person name="Han C.S."/>
            <person name="Land M.L."/>
            <person name="Lovley D.R."/>
        </authorList>
    </citation>
    <scope>NUCLEOTIDE SEQUENCE [LARGE SCALE GENOMIC DNA]</scope>
    <source>
        <strain evidence="4">ATCC BAA-1014 / DSM 16622 / JCM 12645 / Bem</strain>
    </source>
</reference>
<evidence type="ECO:0000313" key="4">
    <source>
        <dbReference type="Proteomes" id="UP000008825"/>
    </source>
</evidence>
<sequence length="478" mass="52386">MTIPLNLLRLIFASLLVLLPLQLFAAPLPKLTELPLGERWFSIKLGDERVGFSRLTITRTDAGYRIDSEGSVKMRVMGFSREATSKESYLVARDLALQSFSAENRIDGSPVTITGEVTPKGVAIVSRSGSGKKERTLKVKGVLYPPHALNLYPLMQGAPKGKSYKLPVLDVEALKVKQLKVEVVGEETLPPGRPVVHLKNDVYPMVDNDIWVDLQGNVLKESVRDDLVVTEAEDEATAREELARGALSKKDLVLDFSMIRVTPPIERPAQLQKLVLEMTGIPPQLPLLQGIRQQVVRQPDGTVLVTLPNPAPAAEAPPTAADREPAERIPSDHPEIKAKTAEIRGSEQDPARVAKLLSDWVAREIKGAVTDSQSPLETLKTRIGNCQSHARLYASLARAAGISTRFVSGIIYEGDGFLYHSWAESYLSGAWVPVDPTFGEMPANLSHVKFVEGETLDEMGTLAGMIGRVRAKVVEKKY</sequence>
<dbReference type="KEGG" id="gbm:Gbem_3803"/>
<gene>
    <name evidence="3" type="ordered locus">Gbem_3803</name>
</gene>
<dbReference type="HOGENOM" id="CLU_040402_0_0_7"/>
<dbReference type="PANTHER" id="PTHR33490:SF3">
    <property type="entry name" value="CONSERVED INTEGRAL MEMBRANE PROTEIN"/>
    <property type="match status" value="1"/>
</dbReference>
<dbReference type="eggNOG" id="COG1305">
    <property type="taxonomic scope" value="Bacteria"/>
</dbReference>
<feature type="region of interest" description="Disordered" evidence="1">
    <location>
        <begin position="307"/>
        <end position="332"/>
    </location>
</feature>
<dbReference type="RefSeq" id="WP_012532231.1">
    <property type="nucleotide sequence ID" value="NC_011146.1"/>
</dbReference>
<dbReference type="SUPFAM" id="SSF54001">
    <property type="entry name" value="Cysteine proteinases"/>
    <property type="match status" value="1"/>
</dbReference>
<evidence type="ECO:0000313" key="3">
    <source>
        <dbReference type="EMBL" id="ACH40795.1"/>
    </source>
</evidence>
<dbReference type="AlphaFoldDB" id="B5EEK9"/>